<dbReference type="EMBL" id="BIXZ01000006">
    <property type="protein sequence ID" value="GCF15067.1"/>
    <property type="molecule type" value="Genomic_DNA"/>
</dbReference>
<proteinExistence type="predicted"/>
<name>A0A4C2EN43_9EURY</name>
<protein>
    <submittedName>
        <fullName evidence="1">Uncharacterized protein</fullName>
    </submittedName>
</protein>
<evidence type="ECO:0000313" key="1">
    <source>
        <dbReference type="EMBL" id="GCF15067.1"/>
    </source>
</evidence>
<dbReference type="AlphaFoldDB" id="A0A4C2EN43"/>
<comment type="caution">
    <text evidence="1">The sequence shown here is derived from an EMBL/GenBank/DDBJ whole genome shotgun (WGS) entry which is preliminary data.</text>
</comment>
<dbReference type="Proteomes" id="UP000304382">
    <property type="component" value="Unassembled WGS sequence"/>
</dbReference>
<dbReference type="RefSeq" id="WP_235007226.1">
    <property type="nucleotide sequence ID" value="NZ_BIXZ01000006.1"/>
</dbReference>
<keyword evidence="2" id="KW-1185">Reference proteome</keyword>
<evidence type="ECO:0000313" key="2">
    <source>
        <dbReference type="Proteomes" id="UP000304382"/>
    </source>
</evidence>
<accession>A0A4C2EN43</accession>
<organism evidence="1 2">
    <name type="scientific">Haloarcula mannanilytica</name>
    <dbReference type="NCBI Taxonomy" id="2509225"/>
    <lineage>
        <taxon>Archaea</taxon>
        <taxon>Methanobacteriati</taxon>
        <taxon>Methanobacteriota</taxon>
        <taxon>Stenosarchaea group</taxon>
        <taxon>Halobacteria</taxon>
        <taxon>Halobacteriales</taxon>
        <taxon>Haloarculaceae</taxon>
        <taxon>Haloarcula</taxon>
    </lineage>
</organism>
<sequence>MTKTHDTEQHTASYYTEQQQEYLFRYGEESLARFHNDPTANKVYTNGGFSGWSVSPDS</sequence>
<reference evidence="1 2" key="1">
    <citation type="submission" date="2019-02" db="EMBL/GenBank/DDBJ databases">
        <title>Haloarcula mannanilyticum sp. nov., a mannan degrading haloarchaeon isolated from commercial salt.</title>
        <authorList>
            <person name="Enomoto S."/>
            <person name="Shimane Y."/>
            <person name="Kamekura M."/>
            <person name="Ito T."/>
            <person name="Moriya O."/>
            <person name="Ihara K."/>
            <person name="Takahashi-Ando N."/>
            <person name="Fukushima Y."/>
            <person name="Yoshida Y."/>
            <person name="Usama R."/>
            <person name="Takai K."/>
            <person name="Minegishi H."/>
        </authorList>
    </citation>
    <scope>NUCLEOTIDE SEQUENCE [LARGE SCALE GENOMIC DNA]</scope>
    <source>
        <strain evidence="1 2">MD130-1</strain>
    </source>
</reference>
<gene>
    <name evidence="1" type="ORF">Harman_30020</name>
</gene>